<dbReference type="RefSeq" id="WP_010940930.1">
    <property type="nucleotide sequence ID" value="NC_002939.5"/>
</dbReference>
<dbReference type="DNASU" id="2687519"/>
<dbReference type="OrthoDB" id="9774644at2"/>
<dbReference type="InterPro" id="IPR012827">
    <property type="entry name" value="Hemerythrin_metal-bd"/>
</dbReference>
<keyword evidence="7" id="KW-1185">Reference proteome</keyword>
<dbReference type="GO" id="GO:0005344">
    <property type="term" value="F:oxygen carrier activity"/>
    <property type="evidence" value="ECO:0007669"/>
    <property type="project" value="UniProtKB-KW"/>
</dbReference>
<proteinExistence type="inferred from homology"/>
<dbReference type="InterPro" id="IPR016131">
    <property type="entry name" value="Haemerythrin_Fe_BS"/>
</dbReference>
<keyword evidence="4" id="KW-0408">Iron</keyword>
<evidence type="ECO:0000256" key="4">
    <source>
        <dbReference type="ARBA" id="ARBA00023004"/>
    </source>
</evidence>
<dbReference type="PROSITE" id="PS00550">
    <property type="entry name" value="HEMERYTHRINS"/>
    <property type="match status" value="1"/>
</dbReference>
<dbReference type="CDD" id="cd12107">
    <property type="entry name" value="Hemerythrin"/>
    <property type="match status" value="1"/>
</dbReference>
<evidence type="ECO:0000256" key="3">
    <source>
        <dbReference type="ARBA" id="ARBA00022723"/>
    </source>
</evidence>
<feature type="domain" description="Hemerythrin-like" evidence="5">
    <location>
        <begin position="28"/>
        <end position="143"/>
    </location>
</feature>
<dbReference type="Pfam" id="PF01814">
    <property type="entry name" value="Hemerythrin"/>
    <property type="match status" value="1"/>
</dbReference>
<comment type="similarity">
    <text evidence="1">Belongs to the hemerythrin family.</text>
</comment>
<dbReference type="InterPro" id="IPR012312">
    <property type="entry name" value="Hemerythrin-like"/>
</dbReference>
<dbReference type="EnsemblBacteria" id="AAR33590">
    <property type="protein sequence ID" value="AAR33590"/>
    <property type="gene ID" value="GSU0256"/>
</dbReference>
<dbReference type="Gene3D" id="1.20.120.50">
    <property type="entry name" value="Hemerythrin-like"/>
    <property type="match status" value="1"/>
</dbReference>
<dbReference type="PANTHER" id="PTHR37164:SF1">
    <property type="entry name" value="BACTERIOHEMERYTHRIN"/>
    <property type="match status" value="1"/>
</dbReference>
<dbReference type="NCBIfam" id="TIGR02481">
    <property type="entry name" value="hemeryth_dom"/>
    <property type="match status" value="1"/>
</dbReference>
<protein>
    <submittedName>
        <fullName evidence="6">Hemerythrin family protein</fullName>
    </submittedName>
</protein>
<accession>Q74GJ0</accession>
<gene>
    <name evidence="6" type="ordered locus">GSU0256</name>
</gene>
<evidence type="ECO:0000256" key="2">
    <source>
        <dbReference type="ARBA" id="ARBA00022621"/>
    </source>
</evidence>
<dbReference type="InterPro" id="IPR035938">
    <property type="entry name" value="Hemerythrin-like_sf"/>
</dbReference>
<dbReference type="STRING" id="243231.GSU0256"/>
<dbReference type="PATRIC" id="fig|243231.5.peg.255"/>
<sequence length="145" mass="17315">MGTADSSASNSNKASQKFIVWQDSYSVGVPKLDGQHKKIIDLINEVYDYLQGRTGLLDLGRILDDLSTYTQNHFADEEQLLRLAKYPEYEEHKKHHDWMMQRTRSIRSEYREKREDLSWELMDFLKKWWLSHIQSNDARYVPYVK</sequence>
<dbReference type="SMR" id="Q74GJ0"/>
<dbReference type="EMBL" id="AE017180">
    <property type="protein sequence ID" value="AAR33590.1"/>
    <property type="molecule type" value="Genomic_DNA"/>
</dbReference>
<name>Q74GJ0_GEOSL</name>
<dbReference type="PANTHER" id="PTHR37164">
    <property type="entry name" value="BACTERIOHEMERYTHRIN"/>
    <property type="match status" value="1"/>
</dbReference>
<dbReference type="NCBIfam" id="NF033749">
    <property type="entry name" value="bact_hemeryth"/>
    <property type="match status" value="1"/>
</dbReference>
<reference evidence="6 7" key="1">
    <citation type="journal article" date="2003" name="Science">
        <title>Genome of Geobacter sulfurreducens: metal reduction in subsurface environments.</title>
        <authorList>
            <person name="Methe B.A."/>
            <person name="Nelson K.E."/>
            <person name="Eisen J.A."/>
            <person name="Paulsen I.T."/>
            <person name="Nelson W."/>
            <person name="Heidelberg J.F."/>
            <person name="Wu D."/>
            <person name="Wu M."/>
            <person name="Ward N."/>
            <person name="Beanan M.J."/>
            <person name="Dodson R.J."/>
            <person name="Madupu R."/>
            <person name="Brinkac L.M."/>
            <person name="Daugherty S.C."/>
            <person name="DeBoy R.T."/>
            <person name="Durkin A.S."/>
            <person name="Gwinn M."/>
            <person name="Kolonay J.F."/>
            <person name="Sullivan S.A."/>
            <person name="Haft D.H."/>
            <person name="Selengut J."/>
            <person name="Davidsen T.M."/>
            <person name="Zafar N."/>
            <person name="White O."/>
            <person name="Tran B."/>
            <person name="Romero C."/>
            <person name="Forberger H.A."/>
            <person name="Weidman J."/>
            <person name="Khouri H."/>
            <person name="Feldblyum T.V."/>
            <person name="Utterback T.R."/>
            <person name="Van Aken S.E."/>
            <person name="Lovley D.R."/>
            <person name="Fraser C.M."/>
        </authorList>
    </citation>
    <scope>NUCLEOTIDE SEQUENCE [LARGE SCALE GENOMIC DNA]</scope>
    <source>
        <strain evidence="7">ATCC 51573 / DSM 12127 / PCA</strain>
    </source>
</reference>
<evidence type="ECO:0000259" key="5">
    <source>
        <dbReference type="Pfam" id="PF01814"/>
    </source>
</evidence>
<reference evidence="6 7" key="2">
    <citation type="journal article" date="2012" name="BMC Genomics">
        <title>Comparative genomic analysis of Geobacter sulfurreducens KN400, a strain with enhanced capacity for extracellular electron transfer and electricity production.</title>
        <authorList>
            <person name="Butler J.E."/>
            <person name="Young N.D."/>
            <person name="Aklujkar M."/>
            <person name="Lovley D.R."/>
        </authorList>
    </citation>
    <scope>NUCLEOTIDE SEQUENCE [LARGE SCALE GENOMIC DNA]</scope>
    <source>
        <strain evidence="7">ATCC 51573 / DSM 12127 / PCA</strain>
    </source>
</reference>
<keyword evidence="3" id="KW-0479">Metal-binding</keyword>
<keyword evidence="2" id="KW-0813">Transport</keyword>
<dbReference type="GO" id="GO:0046872">
    <property type="term" value="F:metal ion binding"/>
    <property type="evidence" value="ECO:0007669"/>
    <property type="project" value="UniProtKB-KW"/>
</dbReference>
<organism evidence="6 7">
    <name type="scientific">Geobacter sulfurreducens (strain ATCC 51573 / DSM 12127 / PCA)</name>
    <dbReference type="NCBI Taxonomy" id="243231"/>
    <lineage>
        <taxon>Bacteria</taxon>
        <taxon>Pseudomonadati</taxon>
        <taxon>Thermodesulfobacteriota</taxon>
        <taxon>Desulfuromonadia</taxon>
        <taxon>Geobacterales</taxon>
        <taxon>Geobacteraceae</taxon>
        <taxon>Geobacter</taxon>
    </lineage>
</organism>
<keyword evidence="2" id="KW-0561">Oxygen transport</keyword>
<dbReference type="Proteomes" id="UP000000577">
    <property type="component" value="Chromosome"/>
</dbReference>
<evidence type="ECO:0000313" key="6">
    <source>
        <dbReference type="EMBL" id="AAR33590.1"/>
    </source>
</evidence>
<evidence type="ECO:0000313" key="7">
    <source>
        <dbReference type="Proteomes" id="UP000000577"/>
    </source>
</evidence>
<dbReference type="AlphaFoldDB" id="Q74GJ0"/>
<dbReference type="KEGG" id="gsu:GSU0256"/>
<dbReference type="InParanoid" id="Q74GJ0"/>
<evidence type="ECO:0000256" key="1">
    <source>
        <dbReference type="ARBA" id="ARBA00010587"/>
    </source>
</evidence>
<dbReference type="InterPro" id="IPR050669">
    <property type="entry name" value="Hemerythrin"/>
</dbReference>
<dbReference type="HOGENOM" id="CLU_086902_3_1_7"/>
<dbReference type="SUPFAM" id="SSF47188">
    <property type="entry name" value="Hemerythrin-like"/>
    <property type="match status" value="1"/>
</dbReference>
<dbReference type="eggNOG" id="COG2703">
    <property type="taxonomic scope" value="Bacteria"/>
</dbReference>